<accession>A0A830GVA5</accession>
<organism evidence="1 2">
    <name type="scientific">Thermocladium modestius</name>
    <dbReference type="NCBI Taxonomy" id="62609"/>
    <lineage>
        <taxon>Archaea</taxon>
        <taxon>Thermoproteota</taxon>
        <taxon>Thermoprotei</taxon>
        <taxon>Thermoproteales</taxon>
        <taxon>Thermoproteaceae</taxon>
        <taxon>Thermocladium</taxon>
    </lineage>
</organism>
<evidence type="ECO:0000313" key="1">
    <source>
        <dbReference type="EMBL" id="GGP20964.1"/>
    </source>
</evidence>
<comment type="caution">
    <text evidence="1">The sequence shown here is derived from an EMBL/GenBank/DDBJ whole genome shotgun (WGS) entry which is preliminary data.</text>
</comment>
<name>A0A830GVA5_9CREN</name>
<gene>
    <name evidence="1" type="ORF">GCM10007981_11160</name>
</gene>
<keyword evidence="2" id="KW-1185">Reference proteome</keyword>
<reference evidence="1" key="1">
    <citation type="journal article" date="2014" name="Int. J. Syst. Evol. Microbiol.">
        <title>Complete genome sequence of Corynebacterium casei LMG S-19264T (=DSM 44701T), isolated from a smear-ripened cheese.</title>
        <authorList>
            <consortium name="US DOE Joint Genome Institute (JGI-PGF)"/>
            <person name="Walter F."/>
            <person name="Albersmeier A."/>
            <person name="Kalinowski J."/>
            <person name="Ruckert C."/>
        </authorList>
    </citation>
    <scope>NUCLEOTIDE SEQUENCE</scope>
    <source>
        <strain evidence="1">JCM 10088</strain>
    </source>
</reference>
<protein>
    <submittedName>
        <fullName evidence="1">Uncharacterized protein</fullName>
    </submittedName>
</protein>
<dbReference type="AlphaFoldDB" id="A0A830GVA5"/>
<dbReference type="Proteomes" id="UP000610960">
    <property type="component" value="Unassembled WGS sequence"/>
</dbReference>
<dbReference type="EMBL" id="BMNL01000002">
    <property type="protein sequence ID" value="GGP20964.1"/>
    <property type="molecule type" value="Genomic_DNA"/>
</dbReference>
<proteinExistence type="predicted"/>
<sequence>MGGKHAMPPLRPRQEIVPASRIARPLNAYNEMPRLPSRHWKAVLTSAQSIGFPALTSITLLGPGISSTN</sequence>
<evidence type="ECO:0000313" key="2">
    <source>
        <dbReference type="Proteomes" id="UP000610960"/>
    </source>
</evidence>
<reference evidence="1" key="2">
    <citation type="submission" date="2020-09" db="EMBL/GenBank/DDBJ databases">
        <authorList>
            <person name="Sun Q."/>
            <person name="Ohkuma M."/>
        </authorList>
    </citation>
    <scope>NUCLEOTIDE SEQUENCE</scope>
    <source>
        <strain evidence="1">JCM 10088</strain>
    </source>
</reference>